<evidence type="ECO:0000313" key="1">
    <source>
        <dbReference type="EMBL" id="KGO75229.1"/>
    </source>
</evidence>
<name>A0A0A2L5J2_PENIT</name>
<dbReference type="PhylomeDB" id="A0A0A2L5J2"/>
<organism evidence="1 2">
    <name type="scientific">Penicillium italicum</name>
    <name type="common">Blue mold</name>
    <dbReference type="NCBI Taxonomy" id="40296"/>
    <lineage>
        <taxon>Eukaryota</taxon>
        <taxon>Fungi</taxon>
        <taxon>Dikarya</taxon>
        <taxon>Ascomycota</taxon>
        <taxon>Pezizomycotina</taxon>
        <taxon>Eurotiomycetes</taxon>
        <taxon>Eurotiomycetidae</taxon>
        <taxon>Eurotiales</taxon>
        <taxon>Aspergillaceae</taxon>
        <taxon>Penicillium</taxon>
    </lineage>
</organism>
<dbReference type="OrthoDB" id="4279496at2759"/>
<comment type="caution">
    <text evidence="1">The sequence shown here is derived from an EMBL/GenBank/DDBJ whole genome shotgun (WGS) entry which is preliminary data.</text>
</comment>
<reference evidence="1 2" key="1">
    <citation type="journal article" date="2015" name="Mol. Plant Microbe Interact.">
        <title>Genome, transcriptome, and functional analyses of Penicillium expansum provide new insights into secondary metabolism and pathogenicity.</title>
        <authorList>
            <person name="Ballester A.R."/>
            <person name="Marcet-Houben M."/>
            <person name="Levin E."/>
            <person name="Sela N."/>
            <person name="Selma-Lazaro C."/>
            <person name="Carmona L."/>
            <person name="Wisniewski M."/>
            <person name="Droby S."/>
            <person name="Gonzalez-Candelas L."/>
            <person name="Gabaldon T."/>
        </authorList>
    </citation>
    <scope>NUCLEOTIDE SEQUENCE [LARGE SCALE GENOMIC DNA]</scope>
    <source>
        <strain evidence="1 2">PHI-1</strain>
    </source>
</reference>
<proteinExistence type="predicted"/>
<dbReference type="HOGENOM" id="CLU_2097648_0_0_1"/>
<dbReference type="OMA" id="RICCALQ"/>
<protein>
    <submittedName>
        <fullName evidence="1">Uncharacterized protein</fullName>
    </submittedName>
</protein>
<dbReference type="EMBL" id="JQGA01000482">
    <property type="protein sequence ID" value="KGO75229.1"/>
    <property type="molecule type" value="Genomic_DNA"/>
</dbReference>
<dbReference type="AlphaFoldDB" id="A0A0A2L5J2"/>
<keyword evidence="2" id="KW-1185">Reference proteome</keyword>
<accession>A0A0A2L5J2</accession>
<sequence>MTIPDPDSIYRRERSYYLDLLQTQVVRLRTDPGRRLHVVEQLRELAQMTPGYIEASLLVGDTLFHQICCTLQPMFMAVIVTLLGDSDPVSGYRVADALEAAVPLEVRDPFNHPATW</sequence>
<gene>
    <name evidence="1" type="ORF">PITC_010820</name>
</gene>
<dbReference type="Proteomes" id="UP000030104">
    <property type="component" value="Unassembled WGS sequence"/>
</dbReference>
<evidence type="ECO:0000313" key="2">
    <source>
        <dbReference type="Proteomes" id="UP000030104"/>
    </source>
</evidence>